<dbReference type="GO" id="GO:0003677">
    <property type="term" value="F:DNA binding"/>
    <property type="evidence" value="ECO:0007669"/>
    <property type="project" value="UniProtKB-KW"/>
</dbReference>
<dbReference type="RefSeq" id="WP_014405649.1">
    <property type="nucleotide sequence ID" value="NC_017034.1"/>
</dbReference>
<dbReference type="eggNOG" id="arCOG04743">
    <property type="taxonomic scope" value="Archaea"/>
</dbReference>
<dbReference type="SUPFAM" id="SSF102875">
    <property type="entry name" value="Chromosomal protein MC1"/>
    <property type="match status" value="1"/>
</dbReference>
<sequence>MAAREKKNFGLLNENGEEIGNFTGAQPRDAALKAASKGITSIILREKGTKRLHFFRGTRKQVPKPANSPAWLPEKIWKANVEKVGVKHLQYNELARNPKEIFKFPVKS</sequence>
<dbReference type="AlphaFoldDB" id="H8I6Y1"/>
<dbReference type="Pfam" id="PF05854">
    <property type="entry name" value="MC1"/>
    <property type="match status" value="1"/>
</dbReference>
<name>H8I6Y1_METCZ</name>
<evidence type="ECO:0000256" key="1">
    <source>
        <dbReference type="ARBA" id="ARBA00002562"/>
    </source>
</evidence>
<dbReference type="HOGENOM" id="CLU_154331_0_0_2"/>
<dbReference type="KEGG" id="mez:Mtc_1055"/>
<proteinExistence type="predicted"/>
<comment type="function">
    <text evidence="1">Protects DNA against thermal denaturation and modulates transcription.</text>
</comment>
<keyword evidence="2" id="KW-0238">DNA-binding</keyword>
<reference evidence="3 4" key="1">
    <citation type="journal article" date="2012" name="J. Bacteriol.">
        <title>Complete genome sequence of a thermophilic methanogen, Methanocella conradii HZ254, isolated from Chinese rice field soil.</title>
        <authorList>
            <person name="Lu Z."/>
            <person name="Lu Y."/>
        </authorList>
    </citation>
    <scope>NUCLEOTIDE SEQUENCE [LARGE SCALE GENOMIC DNA]</scope>
    <source>
        <strain evidence="4">DSM 24694 / JCM 17849 / CGMCC 1.5162 / HZ254</strain>
    </source>
</reference>
<organism evidence="3 4">
    <name type="scientific">Methanocella conradii (strain DSM 24694 / JCM 17849 / CGMCC 1.5162 / HZ254)</name>
    <dbReference type="NCBI Taxonomy" id="1041930"/>
    <lineage>
        <taxon>Archaea</taxon>
        <taxon>Methanobacteriati</taxon>
        <taxon>Methanobacteriota</taxon>
        <taxon>Stenosarchaea group</taxon>
        <taxon>Methanomicrobia</taxon>
        <taxon>Methanocellales</taxon>
        <taxon>Methanocellaceae</taxon>
        <taxon>Methanocella</taxon>
    </lineage>
</organism>
<dbReference type="InterPro" id="IPR008674">
    <property type="entry name" value="MC1"/>
</dbReference>
<evidence type="ECO:0000313" key="4">
    <source>
        <dbReference type="Proteomes" id="UP000005233"/>
    </source>
</evidence>
<gene>
    <name evidence="3" type="ordered locus">Mtc_1055</name>
</gene>
<evidence type="ECO:0000313" key="3">
    <source>
        <dbReference type="EMBL" id="AFC99811.1"/>
    </source>
</evidence>
<dbReference type="InterPro" id="IPR036620">
    <property type="entry name" value="MC1_sf"/>
</dbReference>
<dbReference type="OrthoDB" id="144708at2157"/>
<dbReference type="GO" id="GO:0042262">
    <property type="term" value="P:DNA protection"/>
    <property type="evidence" value="ECO:0007669"/>
    <property type="project" value="InterPro"/>
</dbReference>
<keyword evidence="4" id="KW-1185">Reference proteome</keyword>
<protein>
    <submittedName>
        <fullName evidence="3">Non-histone chromosomal protein MC1</fullName>
    </submittedName>
</protein>
<dbReference type="GeneID" id="11971180"/>
<dbReference type="STRING" id="1041930.Mtc_1055"/>
<accession>H8I6Y1</accession>
<dbReference type="Proteomes" id="UP000005233">
    <property type="component" value="Chromosome"/>
</dbReference>
<dbReference type="Gene3D" id="3.10.470.10">
    <property type="entry name" value="Chromosomal protein MC1"/>
    <property type="match status" value="1"/>
</dbReference>
<evidence type="ECO:0000256" key="2">
    <source>
        <dbReference type="ARBA" id="ARBA00023125"/>
    </source>
</evidence>
<dbReference type="EMBL" id="CP003243">
    <property type="protein sequence ID" value="AFC99811.1"/>
    <property type="molecule type" value="Genomic_DNA"/>
</dbReference>